<feature type="region of interest" description="Disordered" evidence="11">
    <location>
        <begin position="236"/>
        <end position="261"/>
    </location>
</feature>
<dbReference type="InterPro" id="IPR007653">
    <property type="entry name" value="SPC3"/>
</dbReference>
<evidence type="ECO:0000256" key="11">
    <source>
        <dbReference type="SAM" id="MobiDB-lite"/>
    </source>
</evidence>
<accession>A0A232LX22</accession>
<keyword evidence="14" id="KW-1185">Reference proteome</keyword>
<evidence type="ECO:0000256" key="12">
    <source>
        <dbReference type="SAM" id="Phobius"/>
    </source>
</evidence>
<evidence type="ECO:0000256" key="10">
    <source>
        <dbReference type="ARBA" id="ARBA00045670"/>
    </source>
</evidence>
<organism evidence="13 14">
    <name type="scientific">Elaphomyces granulatus</name>
    <dbReference type="NCBI Taxonomy" id="519963"/>
    <lineage>
        <taxon>Eukaryota</taxon>
        <taxon>Fungi</taxon>
        <taxon>Dikarya</taxon>
        <taxon>Ascomycota</taxon>
        <taxon>Pezizomycotina</taxon>
        <taxon>Eurotiomycetes</taxon>
        <taxon>Eurotiomycetidae</taxon>
        <taxon>Eurotiales</taxon>
        <taxon>Elaphomycetaceae</taxon>
        <taxon>Elaphomyces</taxon>
    </lineage>
</organism>
<sequence>LWRKLHPTNIPFLILSLEPLSLNNKKRRESPSMHSCLSRAQAVFGFYTTVLSCVAGLIALSVLFYPADNVVTTVDLKNVQVTKGRLHYYSTKKEEYAQIRFDLDADLSPLFNWNTKQIFVYVLASYPPSPPGKNLRNSEAIIWDTIIPAPESPYSLAAAWERFSPGKASLSKPRKHKASGSPSSKHPGILRLRNQKHKYQITDISSKLVERGNATLVVGWNVQPWVGALWWSPGTGTVPRTSGKAGRSQPFDFPALKSTKP</sequence>
<dbReference type="EMBL" id="NPHW01003950">
    <property type="protein sequence ID" value="OXV08693.1"/>
    <property type="molecule type" value="Genomic_DNA"/>
</dbReference>
<dbReference type="AlphaFoldDB" id="A0A232LX22"/>
<keyword evidence="3 12" id="KW-0812">Transmembrane</keyword>
<comment type="subcellular location">
    <subcellularLocation>
        <location evidence="1">Endoplasmic reticulum membrane</location>
        <topology evidence="1">Single-pass type II membrane protein</topology>
    </subcellularLocation>
</comment>
<evidence type="ECO:0000256" key="5">
    <source>
        <dbReference type="ARBA" id="ARBA00022968"/>
    </source>
</evidence>
<dbReference type="PIRSF" id="PIRSF016089">
    <property type="entry name" value="SPC22"/>
    <property type="match status" value="1"/>
</dbReference>
<evidence type="ECO:0000256" key="7">
    <source>
        <dbReference type="ARBA" id="ARBA00023136"/>
    </source>
</evidence>
<dbReference type="PANTHER" id="PTHR12804">
    <property type="entry name" value="MICROSOMAL SIGNAL PEPTIDASE 23 KD SUBUNIT SPC22/23"/>
    <property type="match status" value="1"/>
</dbReference>
<dbReference type="GO" id="GO:0006465">
    <property type="term" value="P:signal peptide processing"/>
    <property type="evidence" value="ECO:0007669"/>
    <property type="project" value="InterPro"/>
</dbReference>
<evidence type="ECO:0000313" key="13">
    <source>
        <dbReference type="EMBL" id="OXV08693.1"/>
    </source>
</evidence>
<feature type="region of interest" description="Disordered" evidence="11">
    <location>
        <begin position="167"/>
        <end position="188"/>
    </location>
</feature>
<gene>
    <name evidence="13" type="ORF">Egran_03546</name>
</gene>
<protein>
    <recommendedName>
        <fullName evidence="8">Signal peptidase complex subunit 3</fullName>
    </recommendedName>
    <alternativeName>
        <fullName evidence="9">Microsomal signal peptidase subunit 3</fullName>
    </alternativeName>
</protein>
<evidence type="ECO:0000256" key="1">
    <source>
        <dbReference type="ARBA" id="ARBA00004648"/>
    </source>
</evidence>
<evidence type="ECO:0000256" key="6">
    <source>
        <dbReference type="ARBA" id="ARBA00022989"/>
    </source>
</evidence>
<reference evidence="13 14" key="1">
    <citation type="journal article" date="2015" name="Environ. Microbiol.">
        <title>Metagenome sequence of Elaphomyces granulatus from sporocarp tissue reveals Ascomycota ectomycorrhizal fingerprints of genome expansion and a Proteobacteria-rich microbiome.</title>
        <authorList>
            <person name="Quandt C.A."/>
            <person name="Kohler A."/>
            <person name="Hesse C.N."/>
            <person name="Sharpton T.J."/>
            <person name="Martin F."/>
            <person name="Spatafora J.W."/>
        </authorList>
    </citation>
    <scope>NUCLEOTIDE SEQUENCE [LARGE SCALE GENOMIC DNA]</scope>
    <source>
        <strain evidence="13 14">OSC145934</strain>
    </source>
</reference>
<evidence type="ECO:0000256" key="4">
    <source>
        <dbReference type="ARBA" id="ARBA00022824"/>
    </source>
</evidence>
<keyword evidence="5" id="KW-0735">Signal-anchor</keyword>
<keyword evidence="4" id="KW-0256">Endoplasmic reticulum</keyword>
<dbReference type="GO" id="GO:0005787">
    <property type="term" value="C:signal peptidase complex"/>
    <property type="evidence" value="ECO:0007669"/>
    <property type="project" value="InterPro"/>
</dbReference>
<keyword evidence="7 12" id="KW-0472">Membrane</keyword>
<comment type="function">
    <text evidence="10">Essential component of the signal peptidase complex (SPC) which catalyzes the cleavage of N-terminal signal sequences from nascent proteins as they are translocated into the lumen of the endoplasmic reticulum. Essential for the SPC catalytic activity, possibly by stabilizing and positioning the active center of the complex close to the lumenal surface. Essential for viability.</text>
</comment>
<keyword evidence="6 12" id="KW-1133">Transmembrane helix</keyword>
<dbReference type="OrthoDB" id="10261524at2759"/>
<evidence type="ECO:0000256" key="9">
    <source>
        <dbReference type="ARBA" id="ARBA00033146"/>
    </source>
</evidence>
<dbReference type="PANTHER" id="PTHR12804:SF0">
    <property type="entry name" value="SIGNAL PEPTIDASE COMPLEX SUBUNIT 3"/>
    <property type="match status" value="1"/>
</dbReference>
<dbReference type="Pfam" id="PF04573">
    <property type="entry name" value="SPC22"/>
    <property type="match status" value="2"/>
</dbReference>
<feature type="non-terminal residue" evidence="13">
    <location>
        <position position="1"/>
    </location>
</feature>
<evidence type="ECO:0000256" key="2">
    <source>
        <dbReference type="ARBA" id="ARBA00009289"/>
    </source>
</evidence>
<comment type="caution">
    <text evidence="13">The sequence shown here is derived from an EMBL/GenBank/DDBJ whole genome shotgun (WGS) entry which is preliminary data.</text>
</comment>
<dbReference type="Proteomes" id="UP000243515">
    <property type="component" value="Unassembled WGS sequence"/>
</dbReference>
<feature type="transmembrane region" description="Helical" evidence="12">
    <location>
        <begin position="44"/>
        <end position="65"/>
    </location>
</feature>
<name>A0A232LX22_9EURO</name>
<evidence type="ECO:0000313" key="14">
    <source>
        <dbReference type="Proteomes" id="UP000243515"/>
    </source>
</evidence>
<dbReference type="GO" id="GO:0045047">
    <property type="term" value="P:protein targeting to ER"/>
    <property type="evidence" value="ECO:0007669"/>
    <property type="project" value="TreeGrafter"/>
</dbReference>
<comment type="similarity">
    <text evidence="2">Belongs to the SPCS3 family.</text>
</comment>
<evidence type="ECO:0000256" key="3">
    <source>
        <dbReference type="ARBA" id="ARBA00022692"/>
    </source>
</evidence>
<proteinExistence type="inferred from homology"/>
<evidence type="ECO:0000256" key="8">
    <source>
        <dbReference type="ARBA" id="ARBA00029556"/>
    </source>
</evidence>